<dbReference type="Pfam" id="PF03803">
    <property type="entry name" value="Scramblase"/>
    <property type="match status" value="1"/>
</dbReference>
<sequence>MDCLRELDKVVVSRLLIFLDYFSNTNTKYAICDGSDRQLLLAVQDNSFASLFLPNAFVTFLVMNTDIRQVLQLDRPRKLFKVSRMNVYAPSTRYIGSIRNKSFSLLRQSYRVLDARKKLVYKIRGPIFPGTTRIPYNIYNGKGVRVGTITRKLRKFPRELVFEGDIFVVTFPKDMSVTDKSLLVGVTFYLEAMYPHLLEDKLRINY</sequence>
<organism evidence="3 4">
    <name type="scientific">Drosophila ananassae</name>
    <name type="common">Fruit fly</name>
    <dbReference type="NCBI Taxonomy" id="7217"/>
    <lineage>
        <taxon>Eukaryota</taxon>
        <taxon>Metazoa</taxon>
        <taxon>Ecdysozoa</taxon>
        <taxon>Arthropoda</taxon>
        <taxon>Hexapoda</taxon>
        <taxon>Insecta</taxon>
        <taxon>Pterygota</taxon>
        <taxon>Neoptera</taxon>
        <taxon>Endopterygota</taxon>
        <taxon>Diptera</taxon>
        <taxon>Brachycera</taxon>
        <taxon>Muscomorpha</taxon>
        <taxon>Ephydroidea</taxon>
        <taxon>Drosophilidae</taxon>
        <taxon>Drosophila</taxon>
        <taxon>Sophophora</taxon>
    </lineage>
</organism>
<dbReference type="GeneID" id="6506474"/>
<dbReference type="OrthoDB" id="7857171at2759"/>
<name>B3M5A2_DROAN</name>
<comment type="cofactor">
    <cofactor evidence="2">
        <name>Ca(2+)</name>
        <dbReference type="ChEBI" id="CHEBI:29108"/>
    </cofactor>
</comment>
<evidence type="ECO:0000256" key="2">
    <source>
        <dbReference type="RuleBase" id="RU363116"/>
    </source>
</evidence>
<protein>
    <recommendedName>
        <fullName evidence="2">Phospholipid scramblase</fullName>
    </recommendedName>
</protein>
<dbReference type="GO" id="GO:0017128">
    <property type="term" value="F:phospholipid scramblase activity"/>
    <property type="evidence" value="ECO:0007669"/>
    <property type="project" value="InterPro"/>
</dbReference>
<dbReference type="PANTHER" id="PTHR23248">
    <property type="entry name" value="PHOSPHOLIPID SCRAMBLASE-RELATED"/>
    <property type="match status" value="1"/>
</dbReference>
<dbReference type="PhylomeDB" id="B3M5A2"/>
<dbReference type="HOGENOM" id="CLU_1333156_0_0_1"/>
<evidence type="ECO:0000256" key="1">
    <source>
        <dbReference type="ARBA" id="ARBA00005350"/>
    </source>
</evidence>
<dbReference type="InParanoid" id="B3M5A2"/>
<dbReference type="InterPro" id="IPR025659">
    <property type="entry name" value="Tubby-like_C"/>
</dbReference>
<dbReference type="InterPro" id="IPR005552">
    <property type="entry name" value="Scramblase"/>
</dbReference>
<dbReference type="SUPFAM" id="SSF54518">
    <property type="entry name" value="Tubby C-terminal domain-like"/>
    <property type="match status" value="1"/>
</dbReference>
<keyword evidence="2" id="KW-0106">Calcium</keyword>
<keyword evidence="4" id="KW-1185">Reference proteome</keyword>
<reference evidence="3 4" key="1">
    <citation type="journal article" date="2007" name="Nature">
        <title>Evolution of genes and genomes on the Drosophila phylogeny.</title>
        <authorList>
            <consortium name="Drosophila 12 Genomes Consortium"/>
            <person name="Clark A.G."/>
            <person name="Eisen M.B."/>
            <person name="Smith D.R."/>
            <person name="Bergman C.M."/>
            <person name="Oliver B."/>
            <person name="Markow T.A."/>
            <person name="Kaufman T.C."/>
            <person name="Kellis M."/>
            <person name="Gelbart W."/>
            <person name="Iyer V.N."/>
            <person name="Pollard D.A."/>
            <person name="Sackton T.B."/>
            <person name="Larracuente A.M."/>
            <person name="Singh N.D."/>
            <person name="Abad J.P."/>
            <person name="Abt D.N."/>
            <person name="Adryan B."/>
            <person name="Aguade M."/>
            <person name="Akashi H."/>
            <person name="Anderson W.W."/>
            <person name="Aquadro C.F."/>
            <person name="Ardell D.H."/>
            <person name="Arguello R."/>
            <person name="Artieri C.G."/>
            <person name="Barbash D.A."/>
            <person name="Barker D."/>
            <person name="Barsanti P."/>
            <person name="Batterham P."/>
            <person name="Batzoglou S."/>
            <person name="Begun D."/>
            <person name="Bhutkar A."/>
            <person name="Blanco E."/>
            <person name="Bosak S.A."/>
            <person name="Bradley R.K."/>
            <person name="Brand A.D."/>
            <person name="Brent M.R."/>
            <person name="Brooks A.N."/>
            <person name="Brown R.H."/>
            <person name="Butlin R.K."/>
            <person name="Caggese C."/>
            <person name="Calvi B.R."/>
            <person name="Bernardo de Carvalho A."/>
            <person name="Caspi A."/>
            <person name="Castrezana S."/>
            <person name="Celniker S.E."/>
            <person name="Chang J.L."/>
            <person name="Chapple C."/>
            <person name="Chatterji S."/>
            <person name="Chinwalla A."/>
            <person name="Civetta A."/>
            <person name="Clifton S.W."/>
            <person name="Comeron J.M."/>
            <person name="Costello J.C."/>
            <person name="Coyne J.A."/>
            <person name="Daub J."/>
            <person name="David R.G."/>
            <person name="Delcher A.L."/>
            <person name="Delehaunty K."/>
            <person name="Do C.B."/>
            <person name="Ebling H."/>
            <person name="Edwards K."/>
            <person name="Eickbush T."/>
            <person name="Evans J.D."/>
            <person name="Filipski A."/>
            <person name="Findeiss S."/>
            <person name="Freyhult E."/>
            <person name="Fulton L."/>
            <person name="Fulton R."/>
            <person name="Garcia A.C."/>
            <person name="Gardiner A."/>
            <person name="Garfield D.A."/>
            <person name="Garvin B.E."/>
            <person name="Gibson G."/>
            <person name="Gilbert D."/>
            <person name="Gnerre S."/>
            <person name="Godfrey J."/>
            <person name="Good R."/>
            <person name="Gotea V."/>
            <person name="Gravely B."/>
            <person name="Greenberg A.J."/>
            <person name="Griffiths-Jones S."/>
            <person name="Gross S."/>
            <person name="Guigo R."/>
            <person name="Gustafson E.A."/>
            <person name="Haerty W."/>
            <person name="Hahn M.W."/>
            <person name="Halligan D.L."/>
            <person name="Halpern A.L."/>
            <person name="Halter G.M."/>
            <person name="Han M.V."/>
            <person name="Heger A."/>
            <person name="Hillier L."/>
            <person name="Hinrichs A.S."/>
            <person name="Holmes I."/>
            <person name="Hoskins R.A."/>
            <person name="Hubisz M.J."/>
            <person name="Hultmark D."/>
            <person name="Huntley M.A."/>
            <person name="Jaffe D.B."/>
            <person name="Jagadeeshan S."/>
            <person name="Jeck W.R."/>
            <person name="Johnson J."/>
            <person name="Jones C.D."/>
            <person name="Jordan W.C."/>
            <person name="Karpen G.H."/>
            <person name="Kataoka E."/>
            <person name="Keightley P.D."/>
            <person name="Kheradpour P."/>
            <person name="Kirkness E.F."/>
            <person name="Koerich L.B."/>
            <person name="Kristiansen K."/>
            <person name="Kudrna D."/>
            <person name="Kulathinal R.J."/>
            <person name="Kumar S."/>
            <person name="Kwok R."/>
            <person name="Lander E."/>
            <person name="Langley C.H."/>
            <person name="Lapoint R."/>
            <person name="Lazzaro B.P."/>
            <person name="Lee S.J."/>
            <person name="Levesque L."/>
            <person name="Li R."/>
            <person name="Lin C.F."/>
            <person name="Lin M.F."/>
            <person name="Lindblad-Toh K."/>
            <person name="Llopart A."/>
            <person name="Long M."/>
            <person name="Low L."/>
            <person name="Lozovsky E."/>
            <person name="Lu J."/>
            <person name="Luo M."/>
            <person name="Machado C.A."/>
            <person name="Makalowski W."/>
            <person name="Marzo M."/>
            <person name="Matsuda M."/>
            <person name="Matzkin L."/>
            <person name="McAllister B."/>
            <person name="McBride C.S."/>
            <person name="McKernan B."/>
            <person name="McKernan K."/>
            <person name="Mendez-Lago M."/>
            <person name="Minx P."/>
            <person name="Mollenhauer M.U."/>
            <person name="Montooth K."/>
            <person name="Mount S.M."/>
            <person name="Mu X."/>
            <person name="Myers E."/>
            <person name="Negre B."/>
            <person name="Newfeld S."/>
            <person name="Nielsen R."/>
            <person name="Noor M.A."/>
            <person name="O'Grady P."/>
            <person name="Pachter L."/>
            <person name="Papaceit M."/>
            <person name="Parisi M.J."/>
            <person name="Parisi M."/>
            <person name="Parts L."/>
            <person name="Pedersen J.S."/>
            <person name="Pesole G."/>
            <person name="Phillippy A.M."/>
            <person name="Ponting C.P."/>
            <person name="Pop M."/>
            <person name="Porcelli D."/>
            <person name="Powell J.R."/>
            <person name="Prohaska S."/>
            <person name="Pruitt K."/>
            <person name="Puig M."/>
            <person name="Quesneville H."/>
            <person name="Ram K.R."/>
            <person name="Rand D."/>
            <person name="Rasmussen M.D."/>
            <person name="Reed L.K."/>
            <person name="Reenan R."/>
            <person name="Reily A."/>
            <person name="Remington K.A."/>
            <person name="Rieger T.T."/>
            <person name="Ritchie M.G."/>
            <person name="Robin C."/>
            <person name="Rogers Y.H."/>
            <person name="Rohde C."/>
            <person name="Rozas J."/>
            <person name="Rubenfield M.J."/>
            <person name="Ruiz A."/>
            <person name="Russo S."/>
            <person name="Salzberg S.L."/>
            <person name="Sanchez-Gracia A."/>
            <person name="Saranga D.J."/>
            <person name="Sato H."/>
            <person name="Schaeffer S.W."/>
            <person name="Schatz M.C."/>
            <person name="Schlenke T."/>
            <person name="Schwartz R."/>
            <person name="Segarra C."/>
            <person name="Singh R.S."/>
            <person name="Sirot L."/>
            <person name="Sirota M."/>
            <person name="Sisneros N.B."/>
            <person name="Smith C.D."/>
            <person name="Smith T.F."/>
            <person name="Spieth J."/>
            <person name="Stage D.E."/>
            <person name="Stark A."/>
            <person name="Stephan W."/>
            <person name="Strausberg R.L."/>
            <person name="Strempel S."/>
            <person name="Sturgill D."/>
            <person name="Sutton G."/>
            <person name="Sutton G.G."/>
            <person name="Tao W."/>
            <person name="Teichmann S."/>
            <person name="Tobari Y.N."/>
            <person name="Tomimura Y."/>
            <person name="Tsolas J.M."/>
            <person name="Valente V.L."/>
            <person name="Venter E."/>
            <person name="Venter J.C."/>
            <person name="Vicario S."/>
            <person name="Vieira F.G."/>
            <person name="Vilella A.J."/>
            <person name="Villasante A."/>
            <person name="Walenz B."/>
            <person name="Wang J."/>
            <person name="Wasserman M."/>
            <person name="Watts T."/>
            <person name="Wilson D."/>
            <person name="Wilson R.K."/>
            <person name="Wing R.A."/>
            <person name="Wolfner M.F."/>
            <person name="Wong A."/>
            <person name="Wong G.K."/>
            <person name="Wu C.I."/>
            <person name="Wu G."/>
            <person name="Yamamoto D."/>
            <person name="Yang H.P."/>
            <person name="Yang S.P."/>
            <person name="Yorke J.A."/>
            <person name="Yoshida K."/>
            <person name="Zdobnov E."/>
            <person name="Zhang P."/>
            <person name="Zhang Y."/>
            <person name="Zimin A.V."/>
            <person name="Baldwin J."/>
            <person name="Abdouelleil A."/>
            <person name="Abdulkadir J."/>
            <person name="Abebe A."/>
            <person name="Abera B."/>
            <person name="Abreu J."/>
            <person name="Acer S.C."/>
            <person name="Aftuck L."/>
            <person name="Alexander A."/>
            <person name="An P."/>
            <person name="Anderson E."/>
            <person name="Anderson S."/>
            <person name="Arachi H."/>
            <person name="Azer M."/>
            <person name="Bachantsang P."/>
            <person name="Barry A."/>
            <person name="Bayul T."/>
            <person name="Berlin A."/>
            <person name="Bessette D."/>
            <person name="Bloom T."/>
            <person name="Blye J."/>
            <person name="Boguslavskiy L."/>
            <person name="Bonnet C."/>
            <person name="Boukhgalter B."/>
            <person name="Bourzgui I."/>
            <person name="Brown A."/>
            <person name="Cahill P."/>
            <person name="Channer S."/>
            <person name="Cheshatsang Y."/>
            <person name="Chuda L."/>
            <person name="Citroen M."/>
            <person name="Collymore A."/>
            <person name="Cooke P."/>
            <person name="Costello M."/>
            <person name="D'Aco K."/>
            <person name="Daza R."/>
            <person name="De Haan G."/>
            <person name="DeGray S."/>
            <person name="DeMaso C."/>
            <person name="Dhargay N."/>
            <person name="Dooley K."/>
            <person name="Dooley E."/>
            <person name="Doricent M."/>
            <person name="Dorje P."/>
            <person name="Dorjee K."/>
            <person name="Dupes A."/>
            <person name="Elong R."/>
            <person name="Falk J."/>
            <person name="Farina A."/>
            <person name="Faro S."/>
            <person name="Ferguson D."/>
            <person name="Fisher S."/>
            <person name="Foley C.D."/>
            <person name="Franke A."/>
            <person name="Friedrich D."/>
            <person name="Gadbois L."/>
            <person name="Gearin G."/>
            <person name="Gearin C.R."/>
            <person name="Giannoukos G."/>
            <person name="Goode T."/>
            <person name="Graham J."/>
            <person name="Grandbois E."/>
            <person name="Grewal S."/>
            <person name="Gyaltsen K."/>
            <person name="Hafez N."/>
            <person name="Hagos B."/>
            <person name="Hall J."/>
            <person name="Henson C."/>
            <person name="Hollinger A."/>
            <person name="Honan T."/>
            <person name="Huard M.D."/>
            <person name="Hughes L."/>
            <person name="Hurhula B."/>
            <person name="Husby M.E."/>
            <person name="Kamat A."/>
            <person name="Kanga B."/>
            <person name="Kashin S."/>
            <person name="Khazanovich D."/>
            <person name="Kisner P."/>
            <person name="Lance K."/>
            <person name="Lara M."/>
            <person name="Lee W."/>
            <person name="Lennon N."/>
            <person name="Letendre F."/>
            <person name="LeVine R."/>
            <person name="Lipovsky A."/>
            <person name="Liu X."/>
            <person name="Liu J."/>
            <person name="Liu S."/>
            <person name="Lokyitsang T."/>
            <person name="Lokyitsang Y."/>
            <person name="Lubonja R."/>
            <person name="Lui A."/>
            <person name="MacDonald P."/>
            <person name="Magnisalis V."/>
            <person name="Maru K."/>
            <person name="Matthews C."/>
            <person name="McCusker W."/>
            <person name="McDonough S."/>
            <person name="Mehta T."/>
            <person name="Meldrim J."/>
            <person name="Meneus L."/>
            <person name="Mihai O."/>
            <person name="Mihalev A."/>
            <person name="Mihova T."/>
            <person name="Mittelman R."/>
            <person name="Mlenga V."/>
            <person name="Montmayeur A."/>
            <person name="Mulrain L."/>
            <person name="Navidi A."/>
            <person name="Naylor J."/>
            <person name="Negash T."/>
            <person name="Nguyen T."/>
            <person name="Nguyen N."/>
            <person name="Nicol R."/>
            <person name="Norbu C."/>
            <person name="Norbu N."/>
            <person name="Novod N."/>
            <person name="O'Neill B."/>
            <person name="Osman S."/>
            <person name="Markiewicz E."/>
            <person name="Oyono O.L."/>
            <person name="Patti C."/>
            <person name="Phunkhang P."/>
            <person name="Pierre F."/>
            <person name="Priest M."/>
            <person name="Raghuraman S."/>
            <person name="Rege F."/>
            <person name="Reyes R."/>
            <person name="Rise C."/>
            <person name="Rogov P."/>
            <person name="Ross K."/>
            <person name="Ryan E."/>
            <person name="Settipalli S."/>
            <person name="Shea T."/>
            <person name="Sherpa N."/>
            <person name="Shi L."/>
            <person name="Shih D."/>
            <person name="Sparrow T."/>
            <person name="Spaulding J."/>
            <person name="Stalker J."/>
            <person name="Stange-Thomann N."/>
            <person name="Stavropoulos S."/>
            <person name="Stone C."/>
            <person name="Strader C."/>
            <person name="Tesfaye S."/>
            <person name="Thomson T."/>
            <person name="Thoulutsang Y."/>
            <person name="Thoulutsang D."/>
            <person name="Topham K."/>
            <person name="Topping I."/>
            <person name="Tsamla T."/>
            <person name="Vassiliev H."/>
            <person name="Vo A."/>
            <person name="Wangchuk T."/>
            <person name="Wangdi T."/>
            <person name="Weiand M."/>
            <person name="Wilkinson J."/>
            <person name="Wilson A."/>
            <person name="Yadav S."/>
            <person name="Young G."/>
            <person name="Yu Q."/>
            <person name="Zembek L."/>
            <person name="Zhong D."/>
            <person name="Zimmer A."/>
            <person name="Zwirko Z."/>
            <person name="Jaffe D.B."/>
            <person name="Alvarez P."/>
            <person name="Brockman W."/>
            <person name="Butler J."/>
            <person name="Chin C."/>
            <person name="Gnerre S."/>
            <person name="Grabherr M."/>
            <person name="Kleber M."/>
            <person name="Mauceli E."/>
            <person name="MacCallum I."/>
        </authorList>
    </citation>
    <scope>NUCLEOTIDE SEQUENCE [LARGE SCALE GENOMIC DNA]</scope>
    <source>
        <strain evidence="4">Tucson 14024-0371.13</strain>
    </source>
</reference>
<keyword evidence="2" id="KW-0449">Lipoprotein</keyword>
<dbReference type="eggNOG" id="KOG0621">
    <property type="taxonomic scope" value="Eukaryota"/>
</dbReference>
<dbReference type="PANTHER" id="PTHR23248:SF9">
    <property type="entry name" value="PHOSPHOLIPID SCRAMBLASE"/>
    <property type="match status" value="1"/>
</dbReference>
<keyword evidence="2" id="KW-0564">Palmitate</keyword>
<gene>
    <name evidence="3" type="primary">Dana\GF23836</name>
    <name evidence="3" type="synonym">dana_GLEANR_8606</name>
    <name evidence="3" type="ORF">GF23836</name>
</gene>
<proteinExistence type="inferred from homology"/>
<dbReference type="EMBL" id="CH902618">
    <property type="protein sequence ID" value="EDV40607.1"/>
    <property type="molecule type" value="Genomic_DNA"/>
</dbReference>
<comment type="similarity">
    <text evidence="1 2">Belongs to the phospholipid scramblase family.</text>
</comment>
<accession>B3M5A2</accession>
<comment type="function">
    <text evidence="2">May mediate accelerated ATP-independent bidirectional transbilayer migration of phospholipids upon binding calcium ions that results in a loss of phospholipid asymmetry in the plasma membrane.</text>
</comment>
<dbReference type="Proteomes" id="UP000007801">
    <property type="component" value="Unassembled WGS sequence"/>
</dbReference>
<dbReference type="KEGG" id="dan:6506474"/>
<evidence type="ECO:0000313" key="4">
    <source>
        <dbReference type="Proteomes" id="UP000007801"/>
    </source>
</evidence>
<evidence type="ECO:0000313" key="3">
    <source>
        <dbReference type="EMBL" id="EDV40607.1"/>
    </source>
</evidence>
<dbReference type="GO" id="GO:0005886">
    <property type="term" value="C:plasma membrane"/>
    <property type="evidence" value="ECO:0007669"/>
    <property type="project" value="TreeGrafter"/>
</dbReference>
<dbReference type="AlphaFoldDB" id="B3M5A2"/>